<gene>
    <name evidence="7" type="ORF">NS354_00800</name>
</gene>
<dbReference type="InterPro" id="IPR005801">
    <property type="entry name" value="ADC_synthase"/>
</dbReference>
<name>A0A147ERX9_9MICO</name>
<comment type="catalytic activity">
    <reaction evidence="1">
        <text>chorismate = isochorismate</text>
        <dbReference type="Rhea" id="RHEA:18985"/>
        <dbReference type="ChEBI" id="CHEBI:29748"/>
        <dbReference type="ChEBI" id="CHEBI:29780"/>
        <dbReference type="EC" id="5.4.4.2"/>
    </reaction>
</comment>
<sequence>MTSTPPAPRLRATTRPLEQAPDLLALADPSAPLIWTRGDRGCVGIGEVLRLTFTGPRRFSDAAEAWRRIAAAATVDDPVGMPGSGLVALGSFAFADGSAAESVLIVPRVLVARHRGRAWITEVVETSGSGEVGAADEAAERAVLPGDVRVPTLAAETARSAVPAAAEPGEWQGAALRDRELDGGGDSVAAYLAGVREAGERIERGAFEKIVIARQLDGRLPGGSDLRVPLTRLAEHYLDCWTFAVDGLIGASPETLIRSTNGAVSARVLAGTRGRHPEDATRDARARDELLTSAKEQHEHAFAVQSVVTALSPHVRELRTSDEPFPLRLPNVWHLATDLGAALGERSSSIELVGALHPTAAVAGTPTAAAVAAIAELEPFDRGRYSGAVGWIDADGDGEWVIALRCAQLGEPDAETGARSIVASAGGGIVAGSDPTHELGETVSKFRPITEAFAA</sequence>
<evidence type="ECO:0000259" key="6">
    <source>
        <dbReference type="Pfam" id="PF00425"/>
    </source>
</evidence>
<evidence type="ECO:0000256" key="4">
    <source>
        <dbReference type="ARBA" id="ARBA00023235"/>
    </source>
</evidence>
<protein>
    <recommendedName>
        <fullName evidence="3">isochorismate synthase</fullName>
        <ecNumber evidence="3">5.4.4.2</ecNumber>
    </recommendedName>
    <alternativeName>
        <fullName evidence="5">Isochorismate mutase</fullName>
    </alternativeName>
</protein>
<dbReference type="Proteomes" id="UP000070810">
    <property type="component" value="Unassembled WGS sequence"/>
</dbReference>
<dbReference type="PANTHER" id="PTHR42839">
    <property type="entry name" value="ISOCHORISMATE SYNTHASE ENTC"/>
    <property type="match status" value="1"/>
</dbReference>
<dbReference type="PATRIC" id="fig|1079994.3.peg.2102"/>
<comment type="caution">
    <text evidence="7">The sequence shown here is derived from an EMBL/GenBank/DDBJ whole genome shotgun (WGS) entry which is preliminary data.</text>
</comment>
<evidence type="ECO:0000256" key="1">
    <source>
        <dbReference type="ARBA" id="ARBA00000799"/>
    </source>
</evidence>
<accession>A0A147ERX9</accession>
<dbReference type="PANTHER" id="PTHR42839:SF2">
    <property type="entry name" value="ISOCHORISMATE SYNTHASE ENTC"/>
    <property type="match status" value="1"/>
</dbReference>
<dbReference type="Gene3D" id="3.60.120.10">
    <property type="entry name" value="Anthranilate synthase"/>
    <property type="match status" value="1"/>
</dbReference>
<proteinExistence type="inferred from homology"/>
<dbReference type="RefSeq" id="WP_058592729.1">
    <property type="nucleotide sequence ID" value="NZ_LDRK01000006.1"/>
</dbReference>
<dbReference type="InterPro" id="IPR004561">
    <property type="entry name" value="IsoChor_synthase"/>
</dbReference>
<dbReference type="Pfam" id="PF00425">
    <property type="entry name" value="Chorismate_bind"/>
    <property type="match status" value="1"/>
</dbReference>
<keyword evidence="4" id="KW-0413">Isomerase</keyword>
<dbReference type="EC" id="5.4.4.2" evidence="3"/>
<evidence type="ECO:0000256" key="3">
    <source>
        <dbReference type="ARBA" id="ARBA00012824"/>
    </source>
</evidence>
<keyword evidence="8" id="KW-1185">Reference proteome</keyword>
<comment type="similarity">
    <text evidence="2">Belongs to the isochorismate synthase family.</text>
</comment>
<evidence type="ECO:0000256" key="2">
    <source>
        <dbReference type="ARBA" id="ARBA00005297"/>
    </source>
</evidence>
<dbReference type="PRINTS" id="PR00095">
    <property type="entry name" value="ANTSNTHASEI"/>
</dbReference>
<dbReference type="SUPFAM" id="SSF56322">
    <property type="entry name" value="ADC synthase"/>
    <property type="match status" value="1"/>
</dbReference>
<feature type="domain" description="Chorismate-utilising enzyme C-terminal" evidence="6">
    <location>
        <begin position="189"/>
        <end position="445"/>
    </location>
</feature>
<organism evidence="7 8">
    <name type="scientific">Leucobacter chromiiresistens</name>
    <dbReference type="NCBI Taxonomy" id="1079994"/>
    <lineage>
        <taxon>Bacteria</taxon>
        <taxon>Bacillati</taxon>
        <taxon>Actinomycetota</taxon>
        <taxon>Actinomycetes</taxon>
        <taxon>Micrococcales</taxon>
        <taxon>Microbacteriaceae</taxon>
        <taxon>Leucobacter</taxon>
    </lineage>
</organism>
<dbReference type="EMBL" id="LDRK01000006">
    <property type="protein sequence ID" value="KTR87277.1"/>
    <property type="molecule type" value="Genomic_DNA"/>
</dbReference>
<dbReference type="OrthoDB" id="9806579at2"/>
<dbReference type="InterPro" id="IPR015890">
    <property type="entry name" value="Chorismate_C"/>
</dbReference>
<dbReference type="GO" id="GO:0008909">
    <property type="term" value="F:isochorismate synthase activity"/>
    <property type="evidence" value="ECO:0007669"/>
    <property type="project" value="UniProtKB-EC"/>
</dbReference>
<evidence type="ECO:0000313" key="7">
    <source>
        <dbReference type="EMBL" id="KTR87277.1"/>
    </source>
</evidence>
<evidence type="ECO:0000313" key="8">
    <source>
        <dbReference type="Proteomes" id="UP000070810"/>
    </source>
</evidence>
<dbReference type="NCBIfam" id="TIGR00543">
    <property type="entry name" value="isochor_syn"/>
    <property type="match status" value="1"/>
</dbReference>
<evidence type="ECO:0000256" key="5">
    <source>
        <dbReference type="ARBA" id="ARBA00041564"/>
    </source>
</evidence>
<dbReference type="AlphaFoldDB" id="A0A147ERX9"/>
<dbReference type="InterPro" id="IPR019999">
    <property type="entry name" value="Anth_synth_I-like"/>
</dbReference>
<reference evidence="7 8" key="1">
    <citation type="journal article" date="2016" name="Front. Microbiol.">
        <title>Genomic Resource of Rice Seed Associated Bacteria.</title>
        <authorList>
            <person name="Midha S."/>
            <person name="Bansal K."/>
            <person name="Sharma S."/>
            <person name="Kumar N."/>
            <person name="Patil P.P."/>
            <person name="Chaudhry V."/>
            <person name="Patil P.B."/>
        </authorList>
    </citation>
    <scope>NUCLEOTIDE SEQUENCE [LARGE SCALE GENOMIC DNA]</scope>
    <source>
        <strain evidence="7 8">NS354</strain>
    </source>
</reference>